<name>K1TJI4_9ZZZZ</name>
<feature type="non-terminal residue" evidence="7">
    <location>
        <position position="1"/>
    </location>
</feature>
<comment type="caution">
    <text evidence="7">The sequence shown here is derived from an EMBL/GenBank/DDBJ whole genome shotgun (WGS) entry which is preliminary data.</text>
</comment>
<keyword evidence="1" id="KW-0540">Nuclease</keyword>
<dbReference type="InterPro" id="IPR036397">
    <property type="entry name" value="RNaseH_sf"/>
</dbReference>
<feature type="compositionally biased region" description="Basic and acidic residues" evidence="4">
    <location>
        <begin position="73"/>
        <end position="90"/>
    </location>
</feature>
<dbReference type="Pfam" id="PF00929">
    <property type="entry name" value="RNase_T"/>
    <property type="match status" value="1"/>
</dbReference>
<feature type="domain" description="Exonuclease" evidence="5">
    <location>
        <begin position="4"/>
        <end position="62"/>
    </location>
</feature>
<dbReference type="GO" id="GO:0003676">
    <property type="term" value="F:nucleic acid binding"/>
    <property type="evidence" value="ECO:0007669"/>
    <property type="project" value="InterPro"/>
</dbReference>
<dbReference type="Gene3D" id="3.30.420.10">
    <property type="entry name" value="Ribonuclease H-like superfamily/Ribonuclease H"/>
    <property type="match status" value="1"/>
</dbReference>
<reference evidence="7" key="1">
    <citation type="journal article" date="2013" name="Environ. Microbiol.">
        <title>Microbiota from the distal guts of lean and obese adolescents exhibit partial functional redundancy besides clear differences in community structure.</title>
        <authorList>
            <person name="Ferrer M."/>
            <person name="Ruiz A."/>
            <person name="Lanza F."/>
            <person name="Haange S.B."/>
            <person name="Oberbach A."/>
            <person name="Till H."/>
            <person name="Bargiela R."/>
            <person name="Campoy C."/>
            <person name="Segura M.T."/>
            <person name="Richter M."/>
            <person name="von Bergen M."/>
            <person name="Seifert J."/>
            <person name="Suarez A."/>
        </authorList>
    </citation>
    <scope>NUCLEOTIDE SEQUENCE</scope>
</reference>
<organism evidence="7">
    <name type="scientific">human gut metagenome</name>
    <dbReference type="NCBI Taxonomy" id="408170"/>
    <lineage>
        <taxon>unclassified sequences</taxon>
        <taxon>metagenomes</taxon>
        <taxon>organismal metagenomes</taxon>
    </lineage>
</organism>
<dbReference type="SUPFAM" id="SSF53098">
    <property type="entry name" value="Ribonuclease H-like"/>
    <property type="match status" value="1"/>
</dbReference>
<evidence type="ECO:0000256" key="1">
    <source>
        <dbReference type="ARBA" id="ARBA00022722"/>
    </source>
</evidence>
<evidence type="ECO:0000259" key="6">
    <source>
        <dbReference type="Pfam" id="PF23139"/>
    </source>
</evidence>
<dbReference type="EMBL" id="AJWZ01001606">
    <property type="protein sequence ID" value="EKC73292.1"/>
    <property type="molecule type" value="Genomic_DNA"/>
</dbReference>
<dbReference type="InterPro" id="IPR013520">
    <property type="entry name" value="Ribonucl_H"/>
</dbReference>
<dbReference type="GO" id="GO:0008408">
    <property type="term" value="F:3'-5' exonuclease activity"/>
    <property type="evidence" value="ECO:0007669"/>
    <property type="project" value="TreeGrafter"/>
</dbReference>
<dbReference type="Pfam" id="PF23139">
    <property type="entry name" value="OB_YrrC"/>
    <property type="match status" value="1"/>
</dbReference>
<gene>
    <name evidence="7" type="ORF">OBE_02464</name>
</gene>
<dbReference type="PANTHER" id="PTHR30231">
    <property type="entry name" value="DNA POLYMERASE III SUBUNIT EPSILON"/>
    <property type="match status" value="1"/>
</dbReference>
<evidence type="ECO:0000259" key="5">
    <source>
        <dbReference type="Pfam" id="PF00929"/>
    </source>
</evidence>
<keyword evidence="3" id="KW-0269">Exonuclease</keyword>
<dbReference type="InterPro" id="IPR012337">
    <property type="entry name" value="RNaseH-like_sf"/>
</dbReference>
<keyword evidence="2" id="KW-0378">Hydrolase</keyword>
<proteinExistence type="predicted"/>
<evidence type="ECO:0000256" key="4">
    <source>
        <dbReference type="SAM" id="MobiDB-lite"/>
    </source>
</evidence>
<feature type="region of interest" description="Disordered" evidence="4">
    <location>
        <begin position="66"/>
        <end position="102"/>
    </location>
</feature>
<protein>
    <submittedName>
        <fullName evidence="7">Deoxyribonuclease</fullName>
    </submittedName>
</protein>
<dbReference type="AlphaFoldDB" id="K1TJI4"/>
<accession>K1TJI4</accession>
<feature type="domain" description="ATP-dependent RecD2 DNA helicase OB-fold" evidence="6">
    <location>
        <begin position="108"/>
        <end position="180"/>
    </location>
</feature>
<dbReference type="CDD" id="cd06127">
    <property type="entry name" value="DEDDh"/>
    <property type="match status" value="1"/>
</dbReference>
<dbReference type="PANTHER" id="PTHR30231:SF4">
    <property type="entry name" value="PROTEIN NEN2"/>
    <property type="match status" value="1"/>
</dbReference>
<feature type="non-terminal residue" evidence="7">
    <location>
        <position position="208"/>
    </location>
</feature>
<dbReference type="InterPro" id="IPR055446">
    <property type="entry name" value="RecD2_N_OB"/>
</dbReference>
<evidence type="ECO:0000313" key="7">
    <source>
        <dbReference type="EMBL" id="EKC73292.1"/>
    </source>
</evidence>
<sequence length="208" mass="23739">RDVEKYFERSLPNDYIDTLQMARRELPNLEHHRLTDLAEYYGISAEGAHRALNDCRMNQQVFEKMGNPVYKKQGKDKENNRGVDSAKTEPSEQAQNTAPTVRKRSTFKLRAVVERITYQNPDNGYTVLKCAVKNYQDLVTVVGSLLDVNVGSVLLIDGNWKMDSRYGRQFQAKTWEETMPATVFGIEKYLGSGLIKGVGPKYAKRIVQ</sequence>
<evidence type="ECO:0000256" key="3">
    <source>
        <dbReference type="ARBA" id="ARBA00022839"/>
    </source>
</evidence>
<evidence type="ECO:0000256" key="2">
    <source>
        <dbReference type="ARBA" id="ARBA00022801"/>
    </source>
</evidence>